<dbReference type="EMBL" id="AWSD01000208">
    <property type="protein sequence ID" value="ERH18200.1"/>
    <property type="molecule type" value="Genomic_DNA"/>
</dbReference>
<dbReference type="InterPro" id="IPR014048">
    <property type="entry name" value="MethylDNA_cys_MeTrfase_DNA-bd"/>
</dbReference>
<evidence type="ECO:0000259" key="2">
    <source>
        <dbReference type="Pfam" id="PF01035"/>
    </source>
</evidence>
<dbReference type="CDD" id="cd06445">
    <property type="entry name" value="ATase"/>
    <property type="match status" value="1"/>
</dbReference>
<dbReference type="NCBIfam" id="TIGR00589">
    <property type="entry name" value="ogt"/>
    <property type="match status" value="1"/>
</dbReference>
<organism evidence="3 4">
    <name type="scientific">Actinomyces johnsonii F0510</name>
    <dbReference type="NCBI Taxonomy" id="1227262"/>
    <lineage>
        <taxon>Bacteria</taxon>
        <taxon>Bacillati</taxon>
        <taxon>Actinomycetota</taxon>
        <taxon>Actinomycetes</taxon>
        <taxon>Actinomycetales</taxon>
        <taxon>Actinomycetaceae</taxon>
        <taxon>Actinomyces</taxon>
    </lineage>
</organism>
<reference evidence="3 4" key="1">
    <citation type="submission" date="2013-06" db="EMBL/GenBank/DDBJ databases">
        <authorList>
            <person name="Weinstock G."/>
            <person name="Sodergren E."/>
            <person name="Lobos E.A."/>
            <person name="Fulton L."/>
            <person name="Fulton R."/>
            <person name="Courtney L."/>
            <person name="Fronick C."/>
            <person name="O'Laughlin M."/>
            <person name="Godfrey J."/>
            <person name="Wilson R.M."/>
            <person name="Miner T."/>
            <person name="Farmer C."/>
            <person name="Delehaunty K."/>
            <person name="Cordes M."/>
            <person name="Minx P."/>
            <person name="Tomlinson C."/>
            <person name="Chen J."/>
            <person name="Wollam A."/>
            <person name="Pepin K.H."/>
            <person name="Bhonagiri V."/>
            <person name="Zhang X."/>
            <person name="Warren W."/>
            <person name="Mitreva M."/>
            <person name="Mardis E.R."/>
            <person name="Wilson R.K."/>
        </authorList>
    </citation>
    <scope>NUCLEOTIDE SEQUENCE [LARGE SCALE GENOMIC DNA]</scope>
    <source>
        <strain evidence="3 4">F0510</strain>
    </source>
</reference>
<keyword evidence="3" id="KW-0808">Transferase</keyword>
<keyword evidence="1" id="KW-0227">DNA damage</keyword>
<feature type="domain" description="Methylated-DNA-[protein]-cysteine S-methyltransferase DNA binding" evidence="2">
    <location>
        <begin position="108"/>
        <end position="187"/>
    </location>
</feature>
<dbReference type="PATRIC" id="fig|1227262.3.peg.1568"/>
<dbReference type="RefSeq" id="WP_021606543.1">
    <property type="nucleotide sequence ID" value="NZ_KE951703.1"/>
</dbReference>
<dbReference type="PANTHER" id="PTHR10815:SF5">
    <property type="entry name" value="METHYLATED-DNA--PROTEIN-CYSTEINE METHYLTRANSFERASE"/>
    <property type="match status" value="1"/>
</dbReference>
<dbReference type="HOGENOM" id="CLU_000445_52_2_11"/>
<proteinExistence type="predicted"/>
<dbReference type="GO" id="GO:0006281">
    <property type="term" value="P:DNA repair"/>
    <property type="evidence" value="ECO:0007669"/>
    <property type="project" value="InterPro"/>
</dbReference>
<gene>
    <name evidence="3" type="ORF">HMPREF1549_01910</name>
</gene>
<dbReference type="PANTHER" id="PTHR10815">
    <property type="entry name" value="METHYLATED-DNA--PROTEIN-CYSTEINE METHYLTRANSFERASE"/>
    <property type="match status" value="1"/>
</dbReference>
<dbReference type="Proteomes" id="UP000016498">
    <property type="component" value="Unassembled WGS sequence"/>
</dbReference>
<dbReference type="Pfam" id="PF01035">
    <property type="entry name" value="DNA_binding_1"/>
    <property type="match status" value="1"/>
</dbReference>
<dbReference type="GO" id="GO:0008168">
    <property type="term" value="F:methyltransferase activity"/>
    <property type="evidence" value="ECO:0007669"/>
    <property type="project" value="UniProtKB-KW"/>
</dbReference>
<dbReference type="AlphaFoldDB" id="U1PPY6"/>
<dbReference type="InterPro" id="IPR036217">
    <property type="entry name" value="MethylDNA_cys_MeTrfase_DNAb"/>
</dbReference>
<evidence type="ECO:0000256" key="1">
    <source>
        <dbReference type="ARBA" id="ARBA00022763"/>
    </source>
</evidence>
<protein>
    <submittedName>
        <fullName evidence="3">6-O-methylguanine DNA methyltransferase, DNA binding domain protein</fullName>
    </submittedName>
</protein>
<keyword evidence="3" id="KW-0489">Methyltransferase</keyword>
<dbReference type="OrthoDB" id="9811249at2"/>
<evidence type="ECO:0000313" key="3">
    <source>
        <dbReference type="EMBL" id="ERH18200.1"/>
    </source>
</evidence>
<dbReference type="SUPFAM" id="SSF46767">
    <property type="entry name" value="Methylated DNA-protein cysteine methyltransferase, C-terminal domain"/>
    <property type="match status" value="1"/>
</dbReference>
<comment type="caution">
    <text evidence="3">The sequence shown here is derived from an EMBL/GenBank/DDBJ whole genome shotgun (WGS) entry which is preliminary data.</text>
</comment>
<dbReference type="GO" id="GO:0032259">
    <property type="term" value="P:methylation"/>
    <property type="evidence" value="ECO:0007669"/>
    <property type="project" value="UniProtKB-KW"/>
</dbReference>
<evidence type="ECO:0000313" key="4">
    <source>
        <dbReference type="Proteomes" id="UP000016498"/>
    </source>
</evidence>
<accession>U1PPY6</accession>
<dbReference type="InterPro" id="IPR036388">
    <property type="entry name" value="WH-like_DNA-bd_sf"/>
</dbReference>
<sequence>MAMKTDAARSCTVSTPDGPFTIITGHGGSDGAADGVDRTDYVLASGWTAEIAELVGLIHPSLRPSRTEALPEEECDGFLARAVAAVRSYYCGENSAPGDVPVLQVGGPFIERAWSRLREVPAGTTLTYTELARISGNPAASRAAASACARNAAALFVPCHRVRRSDGGIGEFRYGAAVKSALLRREKTPGLE</sequence>
<dbReference type="Gene3D" id="1.10.10.10">
    <property type="entry name" value="Winged helix-like DNA-binding domain superfamily/Winged helix DNA-binding domain"/>
    <property type="match status" value="1"/>
</dbReference>
<name>U1PPY6_9ACTO</name>